<dbReference type="GO" id="GO:0005730">
    <property type="term" value="C:nucleolus"/>
    <property type="evidence" value="ECO:0007669"/>
    <property type="project" value="TreeGrafter"/>
</dbReference>
<dbReference type="PANTHER" id="PTHR13102:SF0">
    <property type="entry name" value="NUCLEOLAR PROTEIN 9"/>
    <property type="match status" value="1"/>
</dbReference>
<gene>
    <name evidence="4" type="ORF">CAOG_003179</name>
</gene>
<feature type="compositionally biased region" description="Acidic residues" evidence="3">
    <location>
        <begin position="833"/>
        <end position="842"/>
    </location>
</feature>
<feature type="region of interest" description="Disordered" evidence="3">
    <location>
        <begin position="533"/>
        <end position="569"/>
    </location>
</feature>
<dbReference type="EMBL" id="KE346363">
    <property type="protein sequence ID" value="KJE92160.1"/>
    <property type="molecule type" value="Genomic_DNA"/>
</dbReference>
<name>A0A0D2WMP6_CAPO3</name>
<dbReference type="GO" id="GO:0030688">
    <property type="term" value="C:preribosome, small subunit precursor"/>
    <property type="evidence" value="ECO:0007669"/>
    <property type="project" value="TreeGrafter"/>
</dbReference>
<dbReference type="Pfam" id="PF22493">
    <property type="entry name" value="PUF_NOP9"/>
    <property type="match status" value="2"/>
</dbReference>
<feature type="compositionally biased region" description="Low complexity" evidence="3">
    <location>
        <begin position="7"/>
        <end position="17"/>
    </location>
</feature>
<dbReference type="eggNOG" id="KOG2188">
    <property type="taxonomic scope" value="Eukaryota"/>
</dbReference>
<dbReference type="OMA" id="HHLVRNF"/>
<feature type="region of interest" description="Disordered" evidence="3">
    <location>
        <begin position="256"/>
        <end position="280"/>
    </location>
</feature>
<feature type="compositionally biased region" description="Acidic residues" evidence="3">
    <location>
        <begin position="540"/>
        <end position="553"/>
    </location>
</feature>
<dbReference type="Proteomes" id="UP000008743">
    <property type="component" value="Unassembled WGS sequence"/>
</dbReference>
<dbReference type="InterPro" id="IPR040000">
    <property type="entry name" value="NOP9"/>
</dbReference>
<sequence>MSKSHSRSSSSSSSSSSRKPEPSTMLPPTAPRKSGNAAAEAEAAAAAPVRNVPVVGEELKTYFERVERMLDDNAFQDEADRDLFVSNVYTELEGNELALAQDQHCSRIVEKLLKASNPFHLRVFMDRISDSVESLVQDKFASHVVQTLLTLLPPFLEQEKNGSDEQLRQLDSEEDGTLLTLKDLLLQFCDRLEEKDIVQLVFHTYAGHVLRILFNVLVGIAAVDDSVVRSKASRGYTAALMPEADFNAVLENKPTPAPEEAAATDNAEDGESKPANPPKGSLIGPALALALAIKHKTKRDAYVVDIELVNRLSALADAIVTKLPAQTGFDVVVTDPVASPVLQSLLMALHHKLPMQSDDIARQVLHLATPTSSTPRDDAESFVRANLLEHRIGSHVLERMFKVASADLFLDIFNLVFRGHLLELSLHRSGNFVVQAMLNHLHHEAQLKMVLDELRDHIEELLAENRMGVVVCLTQACERRGTITTQRPFVRALFATFHASKQKEQKAIASLLIHMITYDRLFNLDESTSAKASSSAAAADSDDSSDSDDDSDDDSNKKTSSRKKMPIPPVANMEFNMHGARLLESLLRFPPAINKPVVESFANYPVTDLLHICKTPIGSHVFEIFLAGTAPYKRKLDVLRKLRGKFCELAIDKYGSHAIDKCWIAADIDAKEWIATELVSQENKLRNSFYGPFVLRNCQIERFKRKKESWKDSLEANDRKSRMFADILEDNGEVPETTAAAKPAKSKKSKEAAVEADDSTDRVAVLRKSDKYNSLMADLGAGGRKKDKKGRSADDDDAMELDDHAADRLPANEIDDLFKDSSNRKKRTHAEAEATDATEEETSSSKDSSSKKKEAKPNKKARQELEAVFAAIANTKAGSSKKSGKSKSAEPASGSKGKSKPQFAM</sequence>
<feature type="compositionally biased region" description="Low complexity" evidence="3">
    <location>
        <begin position="734"/>
        <end position="743"/>
    </location>
</feature>
<dbReference type="SUPFAM" id="SSF48371">
    <property type="entry name" value="ARM repeat"/>
    <property type="match status" value="2"/>
</dbReference>
<dbReference type="OrthoDB" id="392571at2759"/>
<feature type="compositionally biased region" description="Basic and acidic residues" evidence="3">
    <location>
        <begin position="848"/>
        <end position="865"/>
    </location>
</feature>
<dbReference type="PROSITE" id="PS50302">
    <property type="entry name" value="PUM"/>
    <property type="match status" value="2"/>
</dbReference>
<feature type="region of interest" description="Disordered" evidence="3">
    <location>
        <begin position="1"/>
        <end position="47"/>
    </location>
</feature>
<dbReference type="InterPro" id="IPR011989">
    <property type="entry name" value="ARM-like"/>
</dbReference>
<feature type="compositionally biased region" description="Low complexity" evidence="3">
    <location>
        <begin position="256"/>
        <end position="265"/>
    </location>
</feature>
<dbReference type="PhylomeDB" id="A0A0D2WMP6"/>
<dbReference type="InterPro" id="IPR001313">
    <property type="entry name" value="Pumilio_RNA-bd_rpt"/>
</dbReference>
<keyword evidence="1" id="KW-0677">Repeat</keyword>
<evidence type="ECO:0000313" key="5">
    <source>
        <dbReference type="Proteomes" id="UP000008743"/>
    </source>
</evidence>
<feature type="repeat" description="Pumilio" evidence="2">
    <location>
        <begin position="414"/>
        <end position="452"/>
    </location>
</feature>
<dbReference type="GO" id="GO:0000472">
    <property type="term" value="P:endonucleolytic cleavage to generate mature 5'-end of SSU-rRNA from (SSU-rRNA, 5.8S rRNA, LSU-rRNA)"/>
    <property type="evidence" value="ECO:0007669"/>
    <property type="project" value="TreeGrafter"/>
</dbReference>
<dbReference type="InterPro" id="IPR016024">
    <property type="entry name" value="ARM-type_fold"/>
</dbReference>
<dbReference type="AlphaFoldDB" id="A0A0D2WMP6"/>
<dbReference type="Gene3D" id="1.25.10.10">
    <property type="entry name" value="Leucine-rich Repeat Variant"/>
    <property type="match status" value="2"/>
</dbReference>
<evidence type="ECO:0000256" key="2">
    <source>
        <dbReference type="PROSITE-ProRule" id="PRU00317"/>
    </source>
</evidence>
<dbReference type="FunCoup" id="A0A0D2WMP6">
    <property type="interactions" value="426"/>
</dbReference>
<accession>A0A0D2WMP6</accession>
<feature type="compositionally biased region" description="Low complexity" evidence="3">
    <location>
        <begin position="37"/>
        <end position="47"/>
    </location>
</feature>
<reference evidence="5" key="1">
    <citation type="submission" date="2011-02" db="EMBL/GenBank/DDBJ databases">
        <title>The Genome Sequence of Capsaspora owczarzaki ATCC 30864.</title>
        <authorList>
            <person name="Russ C."/>
            <person name="Cuomo C."/>
            <person name="Burger G."/>
            <person name="Gray M.W."/>
            <person name="Holland P.W.H."/>
            <person name="King N."/>
            <person name="Lang F.B.F."/>
            <person name="Roger A.J."/>
            <person name="Ruiz-Trillo I."/>
            <person name="Young S.K."/>
            <person name="Zeng Q."/>
            <person name="Gargeya S."/>
            <person name="Alvarado L."/>
            <person name="Berlin A."/>
            <person name="Chapman S.B."/>
            <person name="Chen Z."/>
            <person name="Freedman E."/>
            <person name="Gellesch M."/>
            <person name="Goldberg J."/>
            <person name="Griggs A."/>
            <person name="Gujja S."/>
            <person name="Heilman E."/>
            <person name="Heiman D."/>
            <person name="Howarth C."/>
            <person name="Mehta T."/>
            <person name="Neiman D."/>
            <person name="Pearson M."/>
            <person name="Roberts A."/>
            <person name="Saif S."/>
            <person name="Shea T."/>
            <person name="Shenoy N."/>
            <person name="Sisk P."/>
            <person name="Stolte C."/>
            <person name="Sykes S."/>
            <person name="White J."/>
            <person name="Yandava C."/>
            <person name="Haas B."/>
            <person name="Nusbaum C."/>
            <person name="Birren B."/>
        </authorList>
    </citation>
    <scope>NUCLEOTIDE SEQUENCE</scope>
    <source>
        <strain evidence="5">ATCC 30864</strain>
    </source>
</reference>
<keyword evidence="5" id="KW-1185">Reference proteome</keyword>
<evidence type="ECO:0000313" key="4">
    <source>
        <dbReference type="EMBL" id="KJE92160.1"/>
    </source>
</evidence>
<dbReference type="GO" id="GO:0000056">
    <property type="term" value="P:ribosomal small subunit export from nucleus"/>
    <property type="evidence" value="ECO:0007669"/>
    <property type="project" value="TreeGrafter"/>
</dbReference>
<dbReference type="GO" id="GO:0000480">
    <property type="term" value="P:endonucleolytic cleavage in 5'-ETS of tricistronic rRNA transcript (SSU-rRNA, 5.8S rRNA, LSU-rRNA)"/>
    <property type="evidence" value="ECO:0007669"/>
    <property type="project" value="TreeGrafter"/>
</dbReference>
<dbReference type="SMART" id="SM00025">
    <property type="entry name" value="Pumilio"/>
    <property type="match status" value="5"/>
</dbReference>
<evidence type="ECO:0008006" key="6">
    <source>
        <dbReference type="Google" id="ProtNLM"/>
    </source>
</evidence>
<evidence type="ECO:0000256" key="3">
    <source>
        <dbReference type="SAM" id="MobiDB-lite"/>
    </source>
</evidence>
<dbReference type="GO" id="GO:0000447">
    <property type="term" value="P:endonucleolytic cleavage in ITS1 to separate SSU-rRNA from 5.8S rRNA and LSU-rRNA from tricistronic rRNA transcript (SSU-rRNA, 5.8S rRNA, LSU-rRNA)"/>
    <property type="evidence" value="ECO:0007669"/>
    <property type="project" value="TreeGrafter"/>
</dbReference>
<feature type="region of interest" description="Disordered" evidence="3">
    <location>
        <begin position="777"/>
        <end position="905"/>
    </location>
</feature>
<proteinExistence type="predicted"/>
<dbReference type="GO" id="GO:0030686">
    <property type="term" value="C:90S preribosome"/>
    <property type="evidence" value="ECO:0007669"/>
    <property type="project" value="TreeGrafter"/>
</dbReference>
<feature type="region of interest" description="Disordered" evidence="3">
    <location>
        <begin position="732"/>
        <end position="761"/>
    </location>
</feature>
<dbReference type="PANTHER" id="PTHR13102">
    <property type="entry name" value="NUCLEOLAR PROTEIN 9"/>
    <property type="match status" value="1"/>
</dbReference>
<evidence type="ECO:0000256" key="1">
    <source>
        <dbReference type="ARBA" id="ARBA00022737"/>
    </source>
</evidence>
<protein>
    <recommendedName>
        <fullName evidence="6">Pumilio domain-containing protein NOP9</fullName>
    </recommendedName>
</protein>
<organism evidence="4 5">
    <name type="scientific">Capsaspora owczarzaki (strain ATCC 30864)</name>
    <dbReference type="NCBI Taxonomy" id="595528"/>
    <lineage>
        <taxon>Eukaryota</taxon>
        <taxon>Filasterea</taxon>
        <taxon>Capsaspora</taxon>
    </lineage>
</organism>
<dbReference type="GO" id="GO:0003723">
    <property type="term" value="F:RNA binding"/>
    <property type="evidence" value="ECO:0007669"/>
    <property type="project" value="InterPro"/>
</dbReference>
<dbReference type="InParanoid" id="A0A0D2WMP6"/>
<dbReference type="STRING" id="595528.A0A0D2WMP6"/>
<dbReference type="RefSeq" id="XP_004364018.1">
    <property type="nucleotide sequence ID" value="XM_004363961.2"/>
</dbReference>
<feature type="repeat" description="Pumilio" evidence="2">
    <location>
        <begin position="91"/>
        <end position="126"/>
    </location>
</feature>